<keyword evidence="8 10" id="KW-0012">Acyltransferase</keyword>
<evidence type="ECO:0000259" key="11">
    <source>
        <dbReference type="Pfam" id="PF01529"/>
    </source>
</evidence>
<dbReference type="InterPro" id="IPR039859">
    <property type="entry name" value="PFA4/ZDH16/20/ERF2-like"/>
</dbReference>
<evidence type="ECO:0000256" key="1">
    <source>
        <dbReference type="ARBA" id="ARBA00004127"/>
    </source>
</evidence>
<evidence type="ECO:0000313" key="13">
    <source>
        <dbReference type="Proteomes" id="UP000187209"/>
    </source>
</evidence>
<evidence type="ECO:0000256" key="3">
    <source>
        <dbReference type="ARBA" id="ARBA00022692"/>
    </source>
</evidence>
<dbReference type="GO" id="GO:0005783">
    <property type="term" value="C:endoplasmic reticulum"/>
    <property type="evidence" value="ECO:0007669"/>
    <property type="project" value="TreeGrafter"/>
</dbReference>
<comment type="domain">
    <text evidence="10">The DHHC domain is required for palmitoyltransferase activity.</text>
</comment>
<keyword evidence="7" id="KW-0449">Lipoprotein</keyword>
<feature type="domain" description="Palmitoyltransferase DHHC" evidence="11">
    <location>
        <begin position="126"/>
        <end position="256"/>
    </location>
</feature>
<keyword evidence="5 10" id="KW-0472">Membrane</keyword>
<organism evidence="12 13">
    <name type="scientific">Stentor coeruleus</name>
    <dbReference type="NCBI Taxonomy" id="5963"/>
    <lineage>
        <taxon>Eukaryota</taxon>
        <taxon>Sar</taxon>
        <taxon>Alveolata</taxon>
        <taxon>Ciliophora</taxon>
        <taxon>Postciliodesmatophora</taxon>
        <taxon>Heterotrichea</taxon>
        <taxon>Heterotrichida</taxon>
        <taxon>Stentoridae</taxon>
        <taxon>Stentor</taxon>
    </lineage>
</organism>
<keyword evidence="6" id="KW-0564">Palmitate</keyword>
<keyword evidence="2 10" id="KW-0808">Transferase</keyword>
<evidence type="ECO:0000313" key="12">
    <source>
        <dbReference type="EMBL" id="OMJ67151.1"/>
    </source>
</evidence>
<dbReference type="Proteomes" id="UP000187209">
    <property type="component" value="Unassembled WGS sequence"/>
</dbReference>
<dbReference type="GO" id="GO:0005794">
    <property type="term" value="C:Golgi apparatus"/>
    <property type="evidence" value="ECO:0007669"/>
    <property type="project" value="TreeGrafter"/>
</dbReference>
<gene>
    <name evidence="12" type="ORF">SteCoe_35767</name>
</gene>
<dbReference type="EC" id="2.3.1.225" evidence="10"/>
<evidence type="ECO:0000256" key="10">
    <source>
        <dbReference type="RuleBase" id="RU079119"/>
    </source>
</evidence>
<sequence>MSEQRSYSKWPGTNKFYFDGRIMMGPDGKRAIITFFLIFIPAIVFISQPAVYFIQEYNNPAAFLTHLFLTFLSLLFLARVSLKNPGFIPKQWPPFAIGPYGAKPVEEIIREAFNPKEIPLESNLTRLKYCSTCNIIRPPRCSHCSDCGVCVEKFDHHCPWVGNCVAKRNYRDFIGFLTTTSLVCCCTLGWTAYHIADVSIKNNETGIKAFAEALPNTGASIALLIYSFIAIWFVVGMCSFHTYLLCTGQTTYEKLKGAFDNPVGNPYYRSNCWENFVWFFKNPLAPEHFNLREKVEDTSTIYHSHSKEAMMNSPKECNEPISPSEIRSFKISTPSDSL</sequence>
<keyword evidence="13" id="KW-1185">Reference proteome</keyword>
<evidence type="ECO:0000256" key="7">
    <source>
        <dbReference type="ARBA" id="ARBA00023288"/>
    </source>
</evidence>
<evidence type="ECO:0000256" key="5">
    <source>
        <dbReference type="ARBA" id="ARBA00023136"/>
    </source>
</evidence>
<evidence type="ECO:0000256" key="8">
    <source>
        <dbReference type="ARBA" id="ARBA00023315"/>
    </source>
</evidence>
<keyword evidence="4 10" id="KW-1133">Transmembrane helix</keyword>
<dbReference type="Pfam" id="PF01529">
    <property type="entry name" value="DHHC"/>
    <property type="match status" value="1"/>
</dbReference>
<dbReference type="PANTHER" id="PTHR22883:SF43">
    <property type="entry name" value="PALMITOYLTRANSFERASE APP"/>
    <property type="match status" value="1"/>
</dbReference>
<feature type="transmembrane region" description="Helical" evidence="10">
    <location>
        <begin position="61"/>
        <end position="82"/>
    </location>
</feature>
<dbReference type="PROSITE" id="PS50216">
    <property type="entry name" value="DHHC"/>
    <property type="match status" value="1"/>
</dbReference>
<feature type="transmembrane region" description="Helical" evidence="10">
    <location>
        <begin position="173"/>
        <end position="193"/>
    </location>
</feature>
<dbReference type="AlphaFoldDB" id="A0A1R2ARJ8"/>
<comment type="subcellular location">
    <subcellularLocation>
        <location evidence="1">Endomembrane system</location>
        <topology evidence="1">Multi-pass membrane protein</topology>
    </subcellularLocation>
</comment>
<comment type="caution">
    <text evidence="12">The sequence shown here is derived from an EMBL/GenBank/DDBJ whole genome shotgun (WGS) entry which is preliminary data.</text>
</comment>
<comment type="similarity">
    <text evidence="10">Belongs to the DHHC palmitoyltransferase family.</text>
</comment>
<dbReference type="OrthoDB" id="294591at2759"/>
<feature type="transmembrane region" description="Helical" evidence="10">
    <location>
        <begin position="31"/>
        <end position="55"/>
    </location>
</feature>
<protein>
    <recommendedName>
        <fullName evidence="10">Palmitoyltransferase</fullName>
        <ecNumber evidence="10">2.3.1.225</ecNumber>
    </recommendedName>
</protein>
<accession>A0A1R2ARJ8</accession>
<reference evidence="12 13" key="1">
    <citation type="submission" date="2016-11" db="EMBL/GenBank/DDBJ databases">
        <title>The macronuclear genome of Stentor coeruleus: a giant cell with tiny introns.</title>
        <authorList>
            <person name="Slabodnick M."/>
            <person name="Ruby J.G."/>
            <person name="Reiff S.B."/>
            <person name="Swart E.C."/>
            <person name="Gosai S."/>
            <person name="Prabakaran S."/>
            <person name="Witkowska E."/>
            <person name="Larue G.E."/>
            <person name="Fisher S."/>
            <person name="Freeman R.M."/>
            <person name="Gunawardena J."/>
            <person name="Chu W."/>
            <person name="Stover N.A."/>
            <person name="Gregory B.D."/>
            <person name="Nowacki M."/>
            <person name="Derisi J."/>
            <person name="Roy S.W."/>
            <person name="Marshall W.F."/>
            <person name="Sood P."/>
        </authorList>
    </citation>
    <scope>NUCLEOTIDE SEQUENCE [LARGE SCALE GENOMIC DNA]</scope>
    <source>
        <strain evidence="12">WM001</strain>
    </source>
</reference>
<evidence type="ECO:0000256" key="2">
    <source>
        <dbReference type="ARBA" id="ARBA00022679"/>
    </source>
</evidence>
<keyword evidence="3 10" id="KW-0812">Transmembrane</keyword>
<evidence type="ECO:0000256" key="6">
    <source>
        <dbReference type="ARBA" id="ARBA00023139"/>
    </source>
</evidence>
<name>A0A1R2ARJ8_9CILI</name>
<evidence type="ECO:0000256" key="9">
    <source>
        <dbReference type="ARBA" id="ARBA00048048"/>
    </source>
</evidence>
<proteinExistence type="inferred from homology"/>
<feature type="transmembrane region" description="Helical" evidence="10">
    <location>
        <begin position="223"/>
        <end position="246"/>
    </location>
</feature>
<comment type="catalytic activity">
    <reaction evidence="9 10">
        <text>L-cysteinyl-[protein] + hexadecanoyl-CoA = S-hexadecanoyl-L-cysteinyl-[protein] + CoA</text>
        <dbReference type="Rhea" id="RHEA:36683"/>
        <dbReference type="Rhea" id="RHEA-COMP:10131"/>
        <dbReference type="Rhea" id="RHEA-COMP:11032"/>
        <dbReference type="ChEBI" id="CHEBI:29950"/>
        <dbReference type="ChEBI" id="CHEBI:57287"/>
        <dbReference type="ChEBI" id="CHEBI:57379"/>
        <dbReference type="ChEBI" id="CHEBI:74151"/>
        <dbReference type="EC" id="2.3.1.225"/>
    </reaction>
</comment>
<dbReference type="InterPro" id="IPR001594">
    <property type="entry name" value="Palmitoyltrfase_DHHC"/>
</dbReference>
<dbReference type="GO" id="GO:0006612">
    <property type="term" value="P:protein targeting to membrane"/>
    <property type="evidence" value="ECO:0007669"/>
    <property type="project" value="TreeGrafter"/>
</dbReference>
<evidence type="ECO:0000256" key="4">
    <source>
        <dbReference type="ARBA" id="ARBA00022989"/>
    </source>
</evidence>
<dbReference type="EMBL" id="MPUH01001555">
    <property type="protein sequence ID" value="OMJ67151.1"/>
    <property type="molecule type" value="Genomic_DNA"/>
</dbReference>
<dbReference type="GO" id="GO:0019706">
    <property type="term" value="F:protein-cysteine S-palmitoyltransferase activity"/>
    <property type="evidence" value="ECO:0007669"/>
    <property type="project" value="UniProtKB-EC"/>
</dbReference>
<dbReference type="PANTHER" id="PTHR22883">
    <property type="entry name" value="ZINC FINGER DHHC DOMAIN CONTAINING PROTEIN"/>
    <property type="match status" value="1"/>
</dbReference>